<dbReference type="RefSeq" id="WP_098517050.1">
    <property type="nucleotide sequence ID" value="NZ_NUVX01000030.1"/>
</dbReference>
<dbReference type="EMBL" id="NUVX01000030">
    <property type="protein sequence ID" value="PFJ38803.1"/>
    <property type="molecule type" value="Genomic_DNA"/>
</dbReference>
<gene>
    <name evidence="1" type="ORF">COJ15_17145</name>
</gene>
<proteinExistence type="predicted"/>
<organism evidence="1 2">
    <name type="scientific">Bacillus thuringiensis</name>
    <dbReference type="NCBI Taxonomy" id="1428"/>
    <lineage>
        <taxon>Bacteria</taxon>
        <taxon>Bacillati</taxon>
        <taxon>Bacillota</taxon>
        <taxon>Bacilli</taxon>
        <taxon>Bacillales</taxon>
        <taxon>Bacillaceae</taxon>
        <taxon>Bacillus</taxon>
        <taxon>Bacillus cereus group</taxon>
    </lineage>
</organism>
<evidence type="ECO:0000313" key="2">
    <source>
        <dbReference type="Proteomes" id="UP000224003"/>
    </source>
</evidence>
<comment type="caution">
    <text evidence="1">The sequence shown here is derived from an EMBL/GenBank/DDBJ whole genome shotgun (WGS) entry which is preliminary data.</text>
</comment>
<dbReference type="AlphaFoldDB" id="A0A9X6WM63"/>
<name>A0A9X6WM63_BACTU</name>
<sequence>MSQYSMLKVKLQPKQSLTEMDISTIYKKIDSRCGVGDYEKIDKESIEFQTTFNYGLNKIVELMVELEKHIDYDEVIRVGEFNTESISNMDYELSVYVFRNKIIILRYETESVWEFRQDIYYINDLRGNKKEIVCNENKSGMIEKIIKEFVNSY</sequence>
<protein>
    <submittedName>
        <fullName evidence="1">Uncharacterized protein</fullName>
    </submittedName>
</protein>
<dbReference type="Proteomes" id="UP000224003">
    <property type="component" value="Unassembled WGS sequence"/>
</dbReference>
<evidence type="ECO:0000313" key="1">
    <source>
        <dbReference type="EMBL" id="PFJ38803.1"/>
    </source>
</evidence>
<accession>A0A9X6WM63</accession>
<reference evidence="1 2" key="1">
    <citation type="submission" date="2017-09" db="EMBL/GenBank/DDBJ databases">
        <title>Large-scale bioinformatics analysis of Bacillus genomes uncovers conserved roles of natural products in bacterial physiology.</title>
        <authorList>
            <consortium name="Agbiome Team Llc"/>
            <person name="Bleich R.M."/>
            <person name="Grubbs K.J."/>
            <person name="Santa Maria K.C."/>
            <person name="Allen S.E."/>
            <person name="Farag S."/>
            <person name="Shank E.A."/>
            <person name="Bowers A."/>
        </authorList>
    </citation>
    <scope>NUCLEOTIDE SEQUENCE [LARGE SCALE GENOMIC DNA]</scope>
    <source>
        <strain evidence="1 2">AFS085496</strain>
    </source>
</reference>